<proteinExistence type="predicted"/>
<protein>
    <submittedName>
        <fullName evidence="2">Uncharacterized protein</fullName>
    </submittedName>
</protein>
<dbReference type="Pfam" id="PF13456">
    <property type="entry name" value="RVT_3"/>
    <property type="match status" value="1"/>
</dbReference>
<dbReference type="InterPro" id="IPR052929">
    <property type="entry name" value="RNase_H-like_EbsB-rel"/>
</dbReference>
<sequence length="90" mass="9946">MLLWNERNNVREEGKGSQENNARKGWKPPQHEELKMNIDGAFQAQTNSGGWGAVIRDHNGVVQACGAGRLENLANPLHAEVLAALYRAKL</sequence>
<dbReference type="GO" id="GO:0004523">
    <property type="term" value="F:RNA-DNA hybrid ribonuclease activity"/>
    <property type="evidence" value="ECO:0007669"/>
    <property type="project" value="InterPro"/>
</dbReference>
<reference evidence="2" key="1">
    <citation type="submission" date="2015-06" db="UniProtKB">
        <authorList>
            <consortium name="EnsemblPlants"/>
        </authorList>
    </citation>
    <scope>IDENTIFICATION</scope>
</reference>
<feature type="region of interest" description="Disordered" evidence="1">
    <location>
        <begin position="1"/>
        <end position="29"/>
    </location>
</feature>
<name>M8BM08_AEGTA</name>
<dbReference type="AlphaFoldDB" id="M8BM08"/>
<dbReference type="CDD" id="cd06222">
    <property type="entry name" value="RNase_H_like"/>
    <property type="match status" value="1"/>
</dbReference>
<dbReference type="PANTHER" id="PTHR47074">
    <property type="entry name" value="BNAC02G40300D PROTEIN"/>
    <property type="match status" value="1"/>
</dbReference>
<dbReference type="InterPro" id="IPR044730">
    <property type="entry name" value="RNase_H-like_dom_plant"/>
</dbReference>
<dbReference type="GO" id="GO:0003676">
    <property type="term" value="F:nucleic acid binding"/>
    <property type="evidence" value="ECO:0007669"/>
    <property type="project" value="InterPro"/>
</dbReference>
<dbReference type="SUPFAM" id="SSF53098">
    <property type="entry name" value="Ribonuclease H-like"/>
    <property type="match status" value="1"/>
</dbReference>
<organism evidence="2">
    <name type="scientific">Aegilops tauschii</name>
    <name type="common">Tausch's goatgrass</name>
    <name type="synonym">Aegilops squarrosa</name>
    <dbReference type="NCBI Taxonomy" id="37682"/>
    <lineage>
        <taxon>Eukaryota</taxon>
        <taxon>Viridiplantae</taxon>
        <taxon>Streptophyta</taxon>
        <taxon>Embryophyta</taxon>
        <taxon>Tracheophyta</taxon>
        <taxon>Spermatophyta</taxon>
        <taxon>Magnoliopsida</taxon>
        <taxon>Liliopsida</taxon>
        <taxon>Poales</taxon>
        <taxon>Poaceae</taxon>
        <taxon>BOP clade</taxon>
        <taxon>Pooideae</taxon>
        <taxon>Triticodae</taxon>
        <taxon>Triticeae</taxon>
        <taxon>Triticinae</taxon>
        <taxon>Aegilops</taxon>
    </lineage>
</organism>
<accession>M8BM08</accession>
<evidence type="ECO:0000313" key="2">
    <source>
        <dbReference type="EnsemblPlants" id="EMT22843"/>
    </source>
</evidence>
<dbReference type="EnsemblPlants" id="EMT22843">
    <property type="protein sequence ID" value="EMT22843"/>
    <property type="gene ID" value="F775_01667"/>
</dbReference>
<dbReference type="InterPro" id="IPR002156">
    <property type="entry name" value="RNaseH_domain"/>
</dbReference>
<dbReference type="PANTHER" id="PTHR47074:SF11">
    <property type="entry name" value="REVERSE TRANSCRIPTASE-LIKE PROTEIN"/>
    <property type="match status" value="1"/>
</dbReference>
<evidence type="ECO:0000256" key="1">
    <source>
        <dbReference type="SAM" id="MobiDB-lite"/>
    </source>
</evidence>
<dbReference type="Gene3D" id="3.30.420.10">
    <property type="entry name" value="Ribonuclease H-like superfamily/Ribonuclease H"/>
    <property type="match status" value="1"/>
</dbReference>
<dbReference type="InterPro" id="IPR012337">
    <property type="entry name" value="RNaseH-like_sf"/>
</dbReference>
<dbReference type="InterPro" id="IPR036397">
    <property type="entry name" value="RNaseH_sf"/>
</dbReference>